<protein>
    <submittedName>
        <fullName evidence="1">Uncharacterized protein</fullName>
    </submittedName>
</protein>
<dbReference type="Proteomes" id="UP001465153">
    <property type="component" value="Unassembled WGS sequence"/>
</dbReference>
<proteinExistence type="predicted"/>
<evidence type="ECO:0000313" key="1">
    <source>
        <dbReference type="EMBL" id="GAA6169852.1"/>
    </source>
</evidence>
<accession>A0ABQ0ADX0</accession>
<reference evidence="1 2" key="1">
    <citation type="submission" date="2024-04" db="EMBL/GenBank/DDBJ databases">
        <title>Draft genome sequence of Sessilibacter corallicola NBRC 116591.</title>
        <authorList>
            <person name="Miyakawa T."/>
            <person name="Kusuya Y."/>
            <person name="Miura T."/>
        </authorList>
    </citation>
    <scope>NUCLEOTIDE SEQUENCE [LARGE SCALE GENOMIC DNA]</scope>
    <source>
        <strain evidence="1 2">KU-00831-HH</strain>
    </source>
</reference>
<evidence type="ECO:0000313" key="2">
    <source>
        <dbReference type="Proteomes" id="UP001465153"/>
    </source>
</evidence>
<organism evidence="1 2">
    <name type="scientific">Sessilibacter corallicola</name>
    <dbReference type="NCBI Taxonomy" id="2904075"/>
    <lineage>
        <taxon>Bacteria</taxon>
        <taxon>Pseudomonadati</taxon>
        <taxon>Pseudomonadota</taxon>
        <taxon>Gammaproteobacteria</taxon>
        <taxon>Cellvibrionales</taxon>
        <taxon>Cellvibrionaceae</taxon>
        <taxon>Sessilibacter</taxon>
    </lineage>
</organism>
<keyword evidence="2" id="KW-1185">Reference proteome</keyword>
<comment type="caution">
    <text evidence="1">The sequence shown here is derived from an EMBL/GenBank/DDBJ whole genome shotgun (WGS) entry which is preliminary data.</text>
</comment>
<dbReference type="EMBL" id="BAABWN010000015">
    <property type="protein sequence ID" value="GAA6169852.1"/>
    <property type="molecule type" value="Genomic_DNA"/>
</dbReference>
<gene>
    <name evidence="1" type="ORF">NBRC116591_36630</name>
</gene>
<name>A0ABQ0ADX0_9GAMM</name>
<sequence length="54" mass="6456">MRLIRSSYNTIDSSIVKRHSMAKTADEQQGKKYRYFHAKYFLGTMNKEKLIKKN</sequence>